<evidence type="ECO:0000256" key="3">
    <source>
        <dbReference type="ARBA" id="ARBA00004275"/>
    </source>
</evidence>
<sequence length="518" mass="57835">MVIARLIDGDGVDRGMHNFLVPLRSMNDHKLLSGVTTGDIGPKIGYNNMDNGFARFENVLIPRRNMAMRFATVDETGKYNKKTVSDAASKVSYITMMQVRSFIVDAAGMNLAMACTVSIRYSAVRKQGFDADDNTNKDGKQREVQIIDYRQQQHRLFPLLAASYCFFFTGKRLLHQLQIMEQSLVSGQGDITKEEVADVHASSSSLKSFTTMITADGIEECRKACGGHGFLQSSGLPELATTYLQNPTVEGDNYMLPQQVIKVLLKLVQAVQSGDEEEISKYQKCDSSYLISPLQTIFTGENTKPDQFLAKTEKDVEDLNVLLHAFSHRSARMLVEVAKQLNKDLTSGRTMQTAWNDALVLMMRSSRAHALYILLRNFMTGVEEETSKSNSILGQAETAVIKDLAVLFGLYWIERDMGDFLEDGYLSAHHVRWIRRGVIKMLTKIRPNAVALVDARDFSDFRLKSALGRWDGDVYPAVMRAAKKDPLNASEPGPGYEEHLKRLIVGGVGKYTGTVARL</sequence>
<protein>
    <recommendedName>
        <fullName evidence="5">acyl-CoA oxidase</fullName>
        <ecNumber evidence="5">1.3.3.6</ecNumber>
    </recommendedName>
</protein>
<evidence type="ECO:0000313" key="15">
    <source>
        <dbReference type="EMBL" id="CAD9465675.1"/>
    </source>
</evidence>
<feature type="domain" description="Acyl-CoA oxidase C-alpha1" evidence="13">
    <location>
        <begin position="93"/>
        <end position="265"/>
    </location>
</feature>
<gene>
    <name evidence="14" type="ORF">HTAM1171_LOCUS204</name>
    <name evidence="15" type="ORF">HTAM1171_LOCUS205</name>
</gene>
<reference evidence="14" key="1">
    <citation type="submission" date="2021-01" db="EMBL/GenBank/DDBJ databases">
        <authorList>
            <person name="Corre E."/>
            <person name="Pelletier E."/>
            <person name="Niang G."/>
            <person name="Scheremetjew M."/>
            <person name="Finn R."/>
            <person name="Kale V."/>
            <person name="Holt S."/>
            <person name="Cochrane G."/>
            <person name="Meng A."/>
            <person name="Brown T."/>
            <person name="Cohen L."/>
        </authorList>
    </citation>
    <scope>NUCLEOTIDE SEQUENCE</scope>
    <source>
        <strain evidence="14">CCMP826</strain>
    </source>
</reference>
<dbReference type="EC" id="1.3.3.6" evidence="5"/>
<dbReference type="InterPro" id="IPR009100">
    <property type="entry name" value="AcylCoA_DH/oxidase_NM_dom_sf"/>
</dbReference>
<comment type="subcellular location">
    <subcellularLocation>
        <location evidence="3">Peroxisome</location>
    </subcellularLocation>
</comment>
<dbReference type="FunFam" id="1.20.140.10:FF:000013">
    <property type="entry name" value="Acyl-coenzyme A oxidase"/>
    <property type="match status" value="1"/>
</dbReference>
<dbReference type="GO" id="GO:0003997">
    <property type="term" value="F:acyl-CoA oxidase activity"/>
    <property type="evidence" value="ECO:0007669"/>
    <property type="project" value="UniProtKB-EC"/>
</dbReference>
<evidence type="ECO:0000256" key="11">
    <source>
        <dbReference type="ARBA" id="ARBA00023140"/>
    </source>
</evidence>
<keyword evidence="7" id="KW-0274">FAD</keyword>
<dbReference type="InterPro" id="IPR002655">
    <property type="entry name" value="Acyl-CoA_oxidase_C"/>
</dbReference>
<keyword evidence="11" id="KW-0576">Peroxisome</keyword>
<keyword evidence="9" id="KW-0560">Oxidoreductase</keyword>
<evidence type="ECO:0000256" key="2">
    <source>
        <dbReference type="ARBA" id="ARBA00001974"/>
    </source>
</evidence>
<feature type="domain" description="Acyl-CoA oxidase C-terminal" evidence="12">
    <location>
        <begin position="318"/>
        <end position="503"/>
    </location>
</feature>
<dbReference type="Gene3D" id="2.40.110.10">
    <property type="entry name" value="Butyryl-CoA Dehydrogenase, subunit A, domain 2"/>
    <property type="match status" value="1"/>
</dbReference>
<dbReference type="GO" id="GO:0005504">
    <property type="term" value="F:fatty acid binding"/>
    <property type="evidence" value="ECO:0007669"/>
    <property type="project" value="TreeGrafter"/>
</dbReference>
<dbReference type="FunFam" id="1.20.140.10:FF:000015">
    <property type="entry name" value="Acyl-coenzyme A oxidase"/>
    <property type="match status" value="1"/>
</dbReference>
<comment type="catalytic activity">
    <reaction evidence="1">
        <text>a 2,3-saturated acyl-CoA + O2 = a (2E)-enoyl-CoA + H2O2</text>
        <dbReference type="Rhea" id="RHEA:38959"/>
        <dbReference type="ChEBI" id="CHEBI:15379"/>
        <dbReference type="ChEBI" id="CHEBI:16240"/>
        <dbReference type="ChEBI" id="CHEBI:58856"/>
        <dbReference type="ChEBI" id="CHEBI:65111"/>
        <dbReference type="EC" id="1.3.3.6"/>
    </reaction>
</comment>
<evidence type="ECO:0000256" key="1">
    <source>
        <dbReference type="ARBA" id="ARBA00001201"/>
    </source>
</evidence>
<evidence type="ECO:0000256" key="7">
    <source>
        <dbReference type="ARBA" id="ARBA00022827"/>
    </source>
</evidence>
<accession>A0A6U0E7H6</accession>
<dbReference type="PANTHER" id="PTHR10909">
    <property type="entry name" value="ELECTRON TRANSPORT OXIDOREDUCTASE"/>
    <property type="match status" value="1"/>
</dbReference>
<dbReference type="Gene3D" id="1.20.140.10">
    <property type="entry name" value="Butyryl-CoA Dehydrogenase, subunit A, domain 3"/>
    <property type="match status" value="2"/>
</dbReference>
<dbReference type="PANTHER" id="PTHR10909:SF250">
    <property type="entry name" value="PEROXISOMAL ACYL-COENZYME A OXIDASE 1"/>
    <property type="match status" value="1"/>
</dbReference>
<dbReference type="AlphaFoldDB" id="A0A6U0E7H6"/>
<dbReference type="GO" id="GO:0005777">
    <property type="term" value="C:peroxisome"/>
    <property type="evidence" value="ECO:0007669"/>
    <property type="project" value="UniProtKB-SubCell"/>
</dbReference>
<organism evidence="14">
    <name type="scientific">Helicotheca tamesis</name>
    <dbReference type="NCBI Taxonomy" id="374047"/>
    <lineage>
        <taxon>Eukaryota</taxon>
        <taxon>Sar</taxon>
        <taxon>Stramenopiles</taxon>
        <taxon>Ochrophyta</taxon>
        <taxon>Bacillariophyta</taxon>
        <taxon>Mediophyceae</taxon>
        <taxon>Lithodesmiophycidae</taxon>
        <taxon>Lithodesmiales</taxon>
        <taxon>Lithodesmiaceae</taxon>
        <taxon>Helicotheca</taxon>
    </lineage>
</organism>
<proteinExistence type="inferred from homology"/>
<dbReference type="InterPro" id="IPR012258">
    <property type="entry name" value="Acyl-CoA_oxidase"/>
</dbReference>
<evidence type="ECO:0000256" key="10">
    <source>
        <dbReference type="ARBA" id="ARBA00023098"/>
    </source>
</evidence>
<evidence type="ECO:0000256" key="4">
    <source>
        <dbReference type="ARBA" id="ARBA00006288"/>
    </source>
</evidence>
<name>A0A6U0E7H6_9STRA</name>
<keyword evidence="6" id="KW-0285">Flavoprotein</keyword>
<evidence type="ECO:0000256" key="6">
    <source>
        <dbReference type="ARBA" id="ARBA00022630"/>
    </source>
</evidence>
<dbReference type="InterPro" id="IPR046373">
    <property type="entry name" value="Acyl-CoA_Oxase/DH_mid-dom_sf"/>
</dbReference>
<keyword evidence="10" id="KW-0443">Lipid metabolism</keyword>
<dbReference type="Pfam" id="PF22924">
    <property type="entry name" value="ACOX_C_alpha1"/>
    <property type="match status" value="1"/>
</dbReference>
<dbReference type="SUPFAM" id="SSF56645">
    <property type="entry name" value="Acyl-CoA dehydrogenase NM domain-like"/>
    <property type="match status" value="1"/>
</dbReference>
<keyword evidence="8" id="KW-0276">Fatty acid metabolism</keyword>
<evidence type="ECO:0000256" key="8">
    <source>
        <dbReference type="ARBA" id="ARBA00022832"/>
    </source>
</evidence>
<evidence type="ECO:0000256" key="5">
    <source>
        <dbReference type="ARBA" id="ARBA00012870"/>
    </source>
</evidence>
<evidence type="ECO:0000313" key="14">
    <source>
        <dbReference type="EMBL" id="CAD9465669.1"/>
    </source>
</evidence>
<dbReference type="GO" id="GO:0033540">
    <property type="term" value="P:fatty acid beta-oxidation using acyl-CoA oxidase"/>
    <property type="evidence" value="ECO:0007669"/>
    <property type="project" value="TreeGrafter"/>
</dbReference>
<evidence type="ECO:0000259" key="12">
    <source>
        <dbReference type="Pfam" id="PF01756"/>
    </source>
</evidence>
<dbReference type="EMBL" id="HBGV01000322">
    <property type="protein sequence ID" value="CAD9465675.1"/>
    <property type="molecule type" value="Transcribed_RNA"/>
</dbReference>
<dbReference type="SUPFAM" id="SSF47203">
    <property type="entry name" value="Acyl-CoA dehydrogenase C-terminal domain-like"/>
    <property type="match status" value="2"/>
</dbReference>
<comment type="similarity">
    <text evidence="4">Belongs to the acyl-CoA oxidase family.</text>
</comment>
<dbReference type="InterPro" id="IPR055060">
    <property type="entry name" value="ACOX_C_alpha1"/>
</dbReference>
<dbReference type="InterPro" id="IPR036250">
    <property type="entry name" value="AcylCo_DH-like_C"/>
</dbReference>
<comment type="cofactor">
    <cofactor evidence="2">
        <name>FAD</name>
        <dbReference type="ChEBI" id="CHEBI:57692"/>
    </cofactor>
</comment>
<dbReference type="EMBL" id="HBGV01000321">
    <property type="protein sequence ID" value="CAD9465669.1"/>
    <property type="molecule type" value="Transcribed_RNA"/>
</dbReference>
<dbReference type="Pfam" id="PF01756">
    <property type="entry name" value="ACOX"/>
    <property type="match status" value="1"/>
</dbReference>
<dbReference type="GO" id="GO:0055088">
    <property type="term" value="P:lipid homeostasis"/>
    <property type="evidence" value="ECO:0007669"/>
    <property type="project" value="TreeGrafter"/>
</dbReference>
<dbReference type="GO" id="GO:0071949">
    <property type="term" value="F:FAD binding"/>
    <property type="evidence" value="ECO:0007669"/>
    <property type="project" value="InterPro"/>
</dbReference>
<evidence type="ECO:0000256" key="9">
    <source>
        <dbReference type="ARBA" id="ARBA00023002"/>
    </source>
</evidence>
<evidence type="ECO:0000259" key="13">
    <source>
        <dbReference type="Pfam" id="PF22924"/>
    </source>
</evidence>